<name>A0ABR3RP49_9PLEO</name>
<dbReference type="InterPro" id="IPR051468">
    <property type="entry name" value="Fungal_SecMetab_SDRs"/>
</dbReference>
<proteinExistence type="inferred from homology"/>
<evidence type="ECO:0000313" key="3">
    <source>
        <dbReference type="Proteomes" id="UP001521785"/>
    </source>
</evidence>
<accession>A0ABR3RP49</accession>
<evidence type="ECO:0000256" key="1">
    <source>
        <dbReference type="ARBA" id="ARBA00006484"/>
    </source>
</evidence>
<dbReference type="Proteomes" id="UP001521785">
    <property type="component" value="Unassembled WGS sequence"/>
</dbReference>
<keyword evidence="3" id="KW-1185">Reference proteome</keyword>
<dbReference type="SUPFAM" id="SSF51735">
    <property type="entry name" value="NAD(P)-binding Rossmann-fold domains"/>
    <property type="match status" value="1"/>
</dbReference>
<dbReference type="InterPro" id="IPR036291">
    <property type="entry name" value="NAD(P)-bd_dom_sf"/>
</dbReference>
<reference evidence="2 3" key="1">
    <citation type="submission" date="2024-02" db="EMBL/GenBank/DDBJ databases">
        <title>De novo assembly and annotation of 12 fungi associated with fruit tree decline syndrome in Ontario, Canada.</title>
        <authorList>
            <person name="Sulman M."/>
            <person name="Ellouze W."/>
            <person name="Ilyukhin E."/>
        </authorList>
    </citation>
    <scope>NUCLEOTIDE SEQUENCE [LARGE SCALE GENOMIC DNA]</scope>
    <source>
        <strain evidence="2 3">M42-189</strain>
    </source>
</reference>
<dbReference type="Pfam" id="PF00106">
    <property type="entry name" value="adh_short"/>
    <property type="match status" value="1"/>
</dbReference>
<gene>
    <name evidence="2" type="ORF">SLS60_003612</name>
</gene>
<dbReference type="InterPro" id="IPR002347">
    <property type="entry name" value="SDR_fam"/>
</dbReference>
<organism evidence="2 3">
    <name type="scientific">Paraconiothyrium brasiliense</name>
    <dbReference type="NCBI Taxonomy" id="300254"/>
    <lineage>
        <taxon>Eukaryota</taxon>
        <taxon>Fungi</taxon>
        <taxon>Dikarya</taxon>
        <taxon>Ascomycota</taxon>
        <taxon>Pezizomycotina</taxon>
        <taxon>Dothideomycetes</taxon>
        <taxon>Pleosporomycetidae</taxon>
        <taxon>Pleosporales</taxon>
        <taxon>Massarineae</taxon>
        <taxon>Didymosphaeriaceae</taxon>
        <taxon>Paraconiothyrium</taxon>
    </lineage>
</organism>
<comment type="caution">
    <text evidence="2">The sequence shown here is derived from an EMBL/GenBank/DDBJ whole genome shotgun (WGS) entry which is preliminary data.</text>
</comment>
<dbReference type="PANTHER" id="PTHR43544:SF26">
    <property type="entry name" value="SHORT CHAIN DEHYDROGENASE_REDUCTASE FAMILY OXIDOREDUCTASE (JCVI)"/>
    <property type="match status" value="1"/>
</dbReference>
<evidence type="ECO:0000313" key="2">
    <source>
        <dbReference type="EMBL" id="KAL1606211.1"/>
    </source>
</evidence>
<dbReference type="Gene3D" id="3.40.50.720">
    <property type="entry name" value="NAD(P)-binding Rossmann-like Domain"/>
    <property type="match status" value="1"/>
</dbReference>
<protein>
    <submittedName>
        <fullName evidence="2">Uncharacterized protein</fullName>
    </submittedName>
</protein>
<comment type="similarity">
    <text evidence="1">Belongs to the short-chain dehydrogenases/reductases (SDR) family.</text>
</comment>
<dbReference type="PANTHER" id="PTHR43544">
    <property type="entry name" value="SHORT-CHAIN DEHYDROGENASE/REDUCTASE"/>
    <property type="match status" value="1"/>
</dbReference>
<sequence length="214" mass="22750">MADNITVLITGPNRALLEKFLARSNTTVVAGVRDPAAEASQQLSNASTAQGSKLVVVKIDSATDGDAKAAVAELQSKHGVDRLDVVIANAGHGERVAPVLDSSPDNVRNHLNVNLIGVLTLFQATEPLLRKSNAPKFFAMSSNLGSLGVMTALNYLTRKIHFENEWLTAVALSPGWVQTDMGQLAADAVGMEAAPLKLEDSVKGLVQVVSWDRR</sequence>
<dbReference type="EMBL" id="JAKJXO020000004">
    <property type="protein sequence ID" value="KAL1606211.1"/>
    <property type="molecule type" value="Genomic_DNA"/>
</dbReference>